<gene>
    <name evidence="2" type="ORF">MNKW57_10490</name>
</gene>
<feature type="transmembrane region" description="Helical" evidence="1">
    <location>
        <begin position="44"/>
        <end position="65"/>
    </location>
</feature>
<keyword evidence="1" id="KW-1133">Transmembrane helix</keyword>
<reference evidence="2 3" key="1">
    <citation type="submission" date="2023-04" db="EMBL/GenBank/DDBJ databases">
        <title>Marinobulbifer ophiurae gen. nov., sp. Nov., isolate from tissue of brittle star Ophioplocus japonicus.</title>
        <authorList>
            <person name="Kawano K."/>
            <person name="Sawayama S."/>
            <person name="Nakagawa S."/>
        </authorList>
    </citation>
    <scope>NUCLEOTIDE SEQUENCE [LARGE SCALE GENOMIC DNA]</scope>
    <source>
        <strain evidence="2 3">NKW57</strain>
    </source>
</reference>
<proteinExistence type="predicted"/>
<name>A0ABQ6LXB2_9GAMM</name>
<accession>A0ABQ6LXB2</accession>
<protein>
    <submittedName>
        <fullName evidence="2">Uncharacterized protein</fullName>
    </submittedName>
</protein>
<feature type="transmembrane region" description="Helical" evidence="1">
    <location>
        <begin position="77"/>
        <end position="93"/>
    </location>
</feature>
<keyword evidence="1" id="KW-0472">Membrane</keyword>
<sequence>MKDINQVVSFLVGALVCYLLVWAVGVGSAASIPSILNSYQFARFVSYAVPVFLLSGIGLLIFEIARSVMGSKFKVRFLALLIPFFVYLVYIGFDDGAIRIVSSLLIPVLGYLGMMFFLLRRNMSW</sequence>
<feature type="transmembrane region" description="Helical" evidence="1">
    <location>
        <begin position="99"/>
        <end position="119"/>
    </location>
</feature>
<organism evidence="2 3">
    <name type="scientific">Biformimicrobium ophioploci</name>
    <dbReference type="NCBI Taxonomy" id="3036711"/>
    <lineage>
        <taxon>Bacteria</taxon>
        <taxon>Pseudomonadati</taxon>
        <taxon>Pseudomonadota</taxon>
        <taxon>Gammaproteobacteria</taxon>
        <taxon>Cellvibrionales</taxon>
        <taxon>Microbulbiferaceae</taxon>
        <taxon>Biformimicrobium</taxon>
    </lineage>
</organism>
<comment type="caution">
    <text evidence="2">The sequence shown here is derived from an EMBL/GenBank/DDBJ whole genome shotgun (WGS) entry which is preliminary data.</text>
</comment>
<keyword evidence="1" id="KW-0812">Transmembrane</keyword>
<dbReference type="Proteomes" id="UP001224392">
    <property type="component" value="Unassembled WGS sequence"/>
</dbReference>
<dbReference type="EMBL" id="BSYJ01000002">
    <property type="protein sequence ID" value="GMG86728.1"/>
    <property type="molecule type" value="Genomic_DNA"/>
</dbReference>
<evidence type="ECO:0000256" key="1">
    <source>
        <dbReference type="SAM" id="Phobius"/>
    </source>
</evidence>
<feature type="transmembrane region" description="Helical" evidence="1">
    <location>
        <begin position="7"/>
        <end position="32"/>
    </location>
</feature>
<dbReference type="RefSeq" id="WP_285763293.1">
    <property type="nucleotide sequence ID" value="NZ_BSYJ01000002.1"/>
</dbReference>
<evidence type="ECO:0000313" key="2">
    <source>
        <dbReference type="EMBL" id="GMG86728.1"/>
    </source>
</evidence>
<keyword evidence="3" id="KW-1185">Reference proteome</keyword>
<evidence type="ECO:0000313" key="3">
    <source>
        <dbReference type="Proteomes" id="UP001224392"/>
    </source>
</evidence>